<sequence length="263" mass="29273">MLHFFRKVRGGYRGGPDQFDAETRPASVGEAQRIYAIGDIHGRADLFADLLNRIARDSADREPLPTQLILLGDLVDRGPASRDVVNYAMHLAQNSKRIRFLKGNHEELFVGAARGDVGVARFFCRIGGRETLLSYGLDPAAFDTMDGEQLAAWMLANVPRDHVDFIDAFENMIEIGDYLFVHAGVRPGIPLDKQDPGDLRWIRNEFLVSRANFGKVIVHGHTITEAVDVHPNRIGIDTGAYMSERLTAIGLQGTDRWFLSTAD</sequence>
<dbReference type="GO" id="GO:0016791">
    <property type="term" value="F:phosphatase activity"/>
    <property type="evidence" value="ECO:0007669"/>
    <property type="project" value="TreeGrafter"/>
</dbReference>
<dbReference type="InterPro" id="IPR004843">
    <property type="entry name" value="Calcineurin-like_PHP"/>
</dbReference>
<dbReference type="AlphaFoldDB" id="A0A437J4B7"/>
<evidence type="ECO:0000313" key="3">
    <source>
        <dbReference type="Proteomes" id="UP000282977"/>
    </source>
</evidence>
<dbReference type="GO" id="GO:0110154">
    <property type="term" value="P:RNA decapping"/>
    <property type="evidence" value="ECO:0007669"/>
    <property type="project" value="TreeGrafter"/>
</dbReference>
<dbReference type="RefSeq" id="WP_127691826.1">
    <property type="nucleotide sequence ID" value="NZ_RZUL01000007.1"/>
</dbReference>
<dbReference type="GO" id="GO:0005737">
    <property type="term" value="C:cytoplasm"/>
    <property type="evidence" value="ECO:0007669"/>
    <property type="project" value="TreeGrafter"/>
</dbReference>
<dbReference type="CDD" id="cd00144">
    <property type="entry name" value="MPP_PPP_family"/>
    <property type="match status" value="1"/>
</dbReference>
<dbReference type="EMBL" id="RZUL01000007">
    <property type="protein sequence ID" value="RVT39465.1"/>
    <property type="molecule type" value="Genomic_DNA"/>
</dbReference>
<evidence type="ECO:0000259" key="1">
    <source>
        <dbReference type="Pfam" id="PF00149"/>
    </source>
</evidence>
<proteinExistence type="predicted"/>
<dbReference type="Pfam" id="PF00149">
    <property type="entry name" value="Metallophos"/>
    <property type="match status" value="1"/>
</dbReference>
<evidence type="ECO:0000313" key="2">
    <source>
        <dbReference type="EMBL" id="RVT39465.1"/>
    </source>
</evidence>
<comment type="caution">
    <text evidence="2">The sequence shown here is derived from an EMBL/GenBank/DDBJ whole genome shotgun (WGS) entry which is preliminary data.</text>
</comment>
<organism evidence="2 3">
    <name type="scientific">Sphingobium algorifonticola</name>
    <dbReference type="NCBI Taxonomy" id="2008318"/>
    <lineage>
        <taxon>Bacteria</taxon>
        <taxon>Pseudomonadati</taxon>
        <taxon>Pseudomonadota</taxon>
        <taxon>Alphaproteobacteria</taxon>
        <taxon>Sphingomonadales</taxon>
        <taxon>Sphingomonadaceae</taxon>
        <taxon>Sphingobium</taxon>
    </lineage>
</organism>
<dbReference type="Gene3D" id="3.60.21.10">
    <property type="match status" value="1"/>
</dbReference>
<protein>
    <submittedName>
        <fullName evidence="2">Serine/threonine protein phosphatase</fullName>
    </submittedName>
</protein>
<gene>
    <name evidence="2" type="ORF">ENE74_15605</name>
</gene>
<accession>A0A437J4B7</accession>
<dbReference type="PANTHER" id="PTHR42850:SF4">
    <property type="entry name" value="ZINC-DEPENDENT ENDOPOLYPHOSPHATASE"/>
    <property type="match status" value="1"/>
</dbReference>
<dbReference type="SUPFAM" id="SSF56300">
    <property type="entry name" value="Metallo-dependent phosphatases"/>
    <property type="match status" value="1"/>
</dbReference>
<keyword evidence="3" id="KW-1185">Reference proteome</keyword>
<feature type="domain" description="Calcineurin-like phosphoesterase" evidence="1">
    <location>
        <begin position="33"/>
        <end position="224"/>
    </location>
</feature>
<dbReference type="OrthoDB" id="9807890at2"/>
<dbReference type="InterPro" id="IPR029052">
    <property type="entry name" value="Metallo-depent_PP-like"/>
</dbReference>
<dbReference type="Proteomes" id="UP000282977">
    <property type="component" value="Unassembled WGS sequence"/>
</dbReference>
<dbReference type="GO" id="GO:0008803">
    <property type="term" value="F:bis(5'-nucleosyl)-tetraphosphatase (symmetrical) activity"/>
    <property type="evidence" value="ECO:0007669"/>
    <property type="project" value="TreeGrafter"/>
</dbReference>
<dbReference type="PANTHER" id="PTHR42850">
    <property type="entry name" value="METALLOPHOSPHOESTERASE"/>
    <property type="match status" value="1"/>
</dbReference>
<dbReference type="InterPro" id="IPR050126">
    <property type="entry name" value="Ap4A_hydrolase"/>
</dbReference>
<reference evidence="2 3" key="1">
    <citation type="submission" date="2019-01" db="EMBL/GenBank/DDBJ databases">
        <authorList>
            <person name="Chen W.-M."/>
        </authorList>
    </citation>
    <scope>NUCLEOTIDE SEQUENCE [LARGE SCALE GENOMIC DNA]</scope>
    <source>
        <strain evidence="2 3">TLA-22</strain>
    </source>
</reference>
<name>A0A437J4B7_9SPHN</name>